<dbReference type="PROSITE" id="PS00600">
    <property type="entry name" value="AA_TRANSFER_CLASS_3"/>
    <property type="match status" value="1"/>
</dbReference>
<evidence type="ECO:0000313" key="5">
    <source>
        <dbReference type="Proteomes" id="UP001196565"/>
    </source>
</evidence>
<sequence length="414" mass="44208">MDDLSPAAQRNHHDAALRDRAKRVIPGGLWGHLNAANLPAGYPQYFARAEGCRLWDVDGREFVDFMCSWGPVVLGHHNPAVEEAVQRQAAQGDCMNGPGPVLVELAETLVDTVPHADWCLFSKNGTDATTTCVTLARAGTGRRKVLVARGSYHGAVPWCSPSIAGVTAEDRAHLITYDYNDTASVEAAAEQAKGDLAAIIVTAFRHDMARALELPDPAFAQALRAICDREGAALILDDVRAGFRLHLGGSWEILGVRPDLAAYSKAIANGHALSAVTGVERFREAATKVFTTGSFWCAAAPMAAAVATLSELKRIDGPAHMRAMGERLRAGFDALAARHGVAIRQSGPAQMPLMLFEGDEEFRFGNAFCSAALEAGAYFHPRHNMFLSCAHGEADIDRALQAADAGFAAVARLG</sequence>
<evidence type="ECO:0000256" key="1">
    <source>
        <dbReference type="ARBA" id="ARBA00001933"/>
    </source>
</evidence>
<comment type="cofactor">
    <cofactor evidence="1">
        <name>pyridoxal 5'-phosphate</name>
        <dbReference type="ChEBI" id="CHEBI:597326"/>
    </cofactor>
</comment>
<reference evidence="4 5" key="1">
    <citation type="submission" date="2021-07" db="EMBL/GenBank/DDBJ databases">
        <authorList>
            <person name="So Y."/>
        </authorList>
    </citation>
    <scope>NUCLEOTIDE SEQUENCE [LARGE SCALE GENOMIC DNA]</scope>
    <source>
        <strain evidence="4 5">HJA6</strain>
    </source>
</reference>
<dbReference type="InterPro" id="IPR049704">
    <property type="entry name" value="Aminotrans_3_PPA_site"/>
</dbReference>
<dbReference type="InterPro" id="IPR005814">
    <property type="entry name" value="Aminotrans_3"/>
</dbReference>
<dbReference type="RefSeq" id="WP_219762986.1">
    <property type="nucleotide sequence ID" value="NZ_JAHYBZ010000003.1"/>
</dbReference>
<dbReference type="EMBL" id="JAHYBZ010000003">
    <property type="protein sequence ID" value="MBW6398389.1"/>
    <property type="molecule type" value="Genomic_DNA"/>
</dbReference>
<dbReference type="SUPFAM" id="SSF53383">
    <property type="entry name" value="PLP-dependent transferases"/>
    <property type="match status" value="1"/>
</dbReference>
<proteinExistence type="inferred from homology"/>
<comment type="caution">
    <text evidence="4">The sequence shown here is derived from an EMBL/GenBank/DDBJ whole genome shotgun (WGS) entry which is preliminary data.</text>
</comment>
<dbReference type="PANTHER" id="PTHR43713:SF3">
    <property type="entry name" value="GLUTAMATE-1-SEMIALDEHYDE 2,1-AMINOMUTASE 1, CHLOROPLASTIC-RELATED"/>
    <property type="match status" value="1"/>
</dbReference>
<keyword evidence="4" id="KW-0032">Aminotransferase</keyword>
<dbReference type="GO" id="GO:0008483">
    <property type="term" value="F:transaminase activity"/>
    <property type="evidence" value="ECO:0007669"/>
    <property type="project" value="UniProtKB-KW"/>
</dbReference>
<keyword evidence="2 3" id="KW-0663">Pyridoxal phosphate</keyword>
<evidence type="ECO:0000313" key="4">
    <source>
        <dbReference type="EMBL" id="MBW6398389.1"/>
    </source>
</evidence>
<gene>
    <name evidence="4" type="ORF">KPL78_11050</name>
</gene>
<dbReference type="Gene3D" id="3.90.1150.10">
    <property type="entry name" value="Aspartate Aminotransferase, domain 1"/>
    <property type="match status" value="1"/>
</dbReference>
<name>A0ABS7AB50_9PROT</name>
<dbReference type="Pfam" id="PF00202">
    <property type="entry name" value="Aminotran_3"/>
    <property type="match status" value="1"/>
</dbReference>
<dbReference type="Proteomes" id="UP001196565">
    <property type="component" value="Unassembled WGS sequence"/>
</dbReference>
<evidence type="ECO:0000256" key="2">
    <source>
        <dbReference type="ARBA" id="ARBA00022898"/>
    </source>
</evidence>
<dbReference type="PANTHER" id="PTHR43713">
    <property type="entry name" value="GLUTAMATE-1-SEMIALDEHYDE 2,1-AMINOMUTASE"/>
    <property type="match status" value="1"/>
</dbReference>
<protein>
    <submittedName>
        <fullName evidence="4">Aminotransferase class III-fold pyridoxal phosphate-dependent enzyme</fullName>
    </submittedName>
</protein>
<evidence type="ECO:0000256" key="3">
    <source>
        <dbReference type="RuleBase" id="RU003560"/>
    </source>
</evidence>
<dbReference type="InterPro" id="IPR015422">
    <property type="entry name" value="PyrdxlP-dep_Trfase_small"/>
</dbReference>
<dbReference type="InterPro" id="IPR015424">
    <property type="entry name" value="PyrdxlP-dep_Trfase"/>
</dbReference>
<dbReference type="InterPro" id="IPR015421">
    <property type="entry name" value="PyrdxlP-dep_Trfase_major"/>
</dbReference>
<dbReference type="Gene3D" id="3.40.640.10">
    <property type="entry name" value="Type I PLP-dependent aspartate aminotransferase-like (Major domain)"/>
    <property type="match status" value="1"/>
</dbReference>
<organism evidence="4 5">
    <name type="scientific">Roseomonas alba</name>
    <dbReference type="NCBI Taxonomy" id="2846776"/>
    <lineage>
        <taxon>Bacteria</taxon>
        <taxon>Pseudomonadati</taxon>
        <taxon>Pseudomonadota</taxon>
        <taxon>Alphaproteobacteria</taxon>
        <taxon>Acetobacterales</taxon>
        <taxon>Roseomonadaceae</taxon>
        <taxon>Roseomonas</taxon>
    </lineage>
</organism>
<keyword evidence="4" id="KW-0808">Transferase</keyword>
<comment type="similarity">
    <text evidence="3">Belongs to the class-III pyridoxal-phosphate-dependent aminotransferase family.</text>
</comment>
<keyword evidence="5" id="KW-1185">Reference proteome</keyword>
<accession>A0ABS7AB50</accession>